<feature type="transmembrane region" description="Helical" evidence="1">
    <location>
        <begin position="78"/>
        <end position="96"/>
    </location>
</feature>
<protein>
    <recommendedName>
        <fullName evidence="4">Major Facilitator Superfamily protein</fullName>
    </recommendedName>
</protein>
<keyword evidence="1" id="KW-0812">Transmembrane</keyword>
<dbReference type="Proteomes" id="UP000651517">
    <property type="component" value="Unassembled WGS sequence"/>
</dbReference>
<feature type="transmembrane region" description="Helical" evidence="1">
    <location>
        <begin position="43"/>
        <end position="66"/>
    </location>
</feature>
<keyword evidence="3" id="KW-1185">Reference proteome</keyword>
<feature type="transmembrane region" description="Helical" evidence="1">
    <location>
        <begin position="137"/>
        <end position="160"/>
    </location>
</feature>
<keyword evidence="1" id="KW-0472">Membrane</keyword>
<dbReference type="InterPro" id="IPR036259">
    <property type="entry name" value="MFS_trans_sf"/>
</dbReference>
<sequence>MTMALPPAMPTSLLWAIGVTSTRLPVAMTPLALIFLGNHIYGSYVYGLVLVGLYASAEACFAPLLGMRLSGSYFRREVAIGLLVSGCAYSLLAVLGSTGMPVAWMLAVLAGGGAAAVPGALRVAIVNIVEQDRVRQAFSTETVITMACWAAAPALVSFVSFRHSPLLVIAACGFTLLLSLLVVLGLPEQATAPPPPNAAGEPRTRRLKQVLSAWPIFITAAIAMSTVSILELLLPAILEERGSGVYQGSWTVPLDGRGSRAWQVHHGG</sequence>
<feature type="transmembrane region" description="Helical" evidence="1">
    <location>
        <begin position="102"/>
        <end position="125"/>
    </location>
</feature>
<gene>
    <name evidence="2" type="ORF">H9634_10405</name>
</gene>
<evidence type="ECO:0008006" key="4">
    <source>
        <dbReference type="Google" id="ProtNLM"/>
    </source>
</evidence>
<dbReference type="EMBL" id="JACSPY010000010">
    <property type="protein sequence ID" value="MBD8021190.1"/>
    <property type="molecule type" value="Genomic_DNA"/>
</dbReference>
<dbReference type="InterPro" id="IPR011701">
    <property type="entry name" value="MFS"/>
</dbReference>
<feature type="transmembrane region" description="Helical" evidence="1">
    <location>
        <begin position="213"/>
        <end position="238"/>
    </location>
</feature>
<comment type="caution">
    <text evidence="2">The sequence shown here is derived from an EMBL/GenBank/DDBJ whole genome shotgun (WGS) entry which is preliminary data.</text>
</comment>
<accession>A0ABR8WVT1</accession>
<feature type="non-terminal residue" evidence="2">
    <location>
        <position position="268"/>
    </location>
</feature>
<dbReference type="Pfam" id="PF07690">
    <property type="entry name" value="MFS_1"/>
    <property type="match status" value="1"/>
</dbReference>
<evidence type="ECO:0000313" key="3">
    <source>
        <dbReference type="Proteomes" id="UP000651517"/>
    </source>
</evidence>
<evidence type="ECO:0000256" key="1">
    <source>
        <dbReference type="SAM" id="Phobius"/>
    </source>
</evidence>
<name>A0ABR8WVT1_9MICO</name>
<reference evidence="2 3" key="1">
    <citation type="submission" date="2020-08" db="EMBL/GenBank/DDBJ databases">
        <title>A Genomic Blueprint of the Chicken Gut Microbiome.</title>
        <authorList>
            <person name="Gilroy R."/>
            <person name="Ravi A."/>
            <person name="Getino M."/>
            <person name="Pursley I."/>
            <person name="Horton D.L."/>
            <person name="Alikhan N.-F."/>
            <person name="Baker D."/>
            <person name="Gharbi K."/>
            <person name="Hall N."/>
            <person name="Watson M."/>
            <person name="Adriaenssens E.M."/>
            <person name="Foster-Nyarko E."/>
            <person name="Jarju S."/>
            <person name="Secka A."/>
            <person name="Antonio M."/>
            <person name="Oren A."/>
            <person name="Chaudhuri R."/>
            <person name="La Ragione R.M."/>
            <person name="Hildebrand F."/>
            <person name="Pallen M.J."/>
        </authorList>
    </citation>
    <scope>NUCLEOTIDE SEQUENCE [LARGE SCALE GENOMIC DNA]</scope>
    <source>
        <strain evidence="2 3">Re57</strain>
    </source>
</reference>
<feature type="transmembrane region" description="Helical" evidence="1">
    <location>
        <begin position="12"/>
        <end position="37"/>
    </location>
</feature>
<feature type="transmembrane region" description="Helical" evidence="1">
    <location>
        <begin position="166"/>
        <end position="186"/>
    </location>
</feature>
<proteinExistence type="predicted"/>
<evidence type="ECO:0000313" key="2">
    <source>
        <dbReference type="EMBL" id="MBD8021190.1"/>
    </source>
</evidence>
<dbReference type="Gene3D" id="1.20.1250.20">
    <property type="entry name" value="MFS general substrate transporter like domains"/>
    <property type="match status" value="1"/>
</dbReference>
<keyword evidence="1" id="KW-1133">Transmembrane helix</keyword>
<organism evidence="2 3">
    <name type="scientific">Brevibacterium gallinarum</name>
    <dbReference type="NCBI Taxonomy" id="2762220"/>
    <lineage>
        <taxon>Bacteria</taxon>
        <taxon>Bacillati</taxon>
        <taxon>Actinomycetota</taxon>
        <taxon>Actinomycetes</taxon>
        <taxon>Micrococcales</taxon>
        <taxon>Brevibacteriaceae</taxon>
        <taxon>Brevibacterium</taxon>
    </lineage>
</organism>
<dbReference type="SUPFAM" id="SSF103473">
    <property type="entry name" value="MFS general substrate transporter"/>
    <property type="match status" value="1"/>
</dbReference>